<keyword evidence="8" id="KW-0812">Transmembrane</keyword>
<dbReference type="AlphaFoldDB" id="A0A2J6SBP1"/>
<dbReference type="OrthoDB" id="771136at2759"/>
<evidence type="ECO:0000256" key="9">
    <source>
        <dbReference type="SAM" id="SignalP"/>
    </source>
</evidence>
<dbReference type="Proteomes" id="UP000235786">
    <property type="component" value="Unassembled WGS sequence"/>
</dbReference>
<dbReference type="InterPro" id="IPR021109">
    <property type="entry name" value="Peptidase_aspartic_dom_sf"/>
</dbReference>
<evidence type="ECO:0000256" key="6">
    <source>
        <dbReference type="PIRSR" id="PIRSR601461-1"/>
    </source>
</evidence>
<feature type="transmembrane region" description="Helical" evidence="8">
    <location>
        <begin position="504"/>
        <end position="522"/>
    </location>
</feature>
<evidence type="ECO:0000256" key="8">
    <source>
        <dbReference type="SAM" id="Phobius"/>
    </source>
</evidence>
<dbReference type="InterPro" id="IPR001461">
    <property type="entry name" value="Aspartic_peptidase_A1"/>
</dbReference>
<dbReference type="GO" id="GO:0004190">
    <property type="term" value="F:aspartic-type endopeptidase activity"/>
    <property type="evidence" value="ECO:0007669"/>
    <property type="project" value="UniProtKB-KW"/>
</dbReference>
<dbReference type="GO" id="GO:0006508">
    <property type="term" value="P:proteolysis"/>
    <property type="evidence" value="ECO:0007669"/>
    <property type="project" value="UniProtKB-KW"/>
</dbReference>
<dbReference type="InterPro" id="IPR033121">
    <property type="entry name" value="PEPTIDASE_A1"/>
</dbReference>
<keyword evidence="5" id="KW-0378">Hydrolase</keyword>
<evidence type="ECO:0000256" key="4">
    <source>
        <dbReference type="ARBA" id="ARBA00022750"/>
    </source>
</evidence>
<keyword evidence="8" id="KW-0472">Membrane</keyword>
<dbReference type="SUPFAM" id="SSF50630">
    <property type="entry name" value="Acid proteases"/>
    <property type="match status" value="1"/>
</dbReference>
<dbReference type="PRINTS" id="PR00792">
    <property type="entry name" value="PEPSIN"/>
</dbReference>
<keyword evidence="12" id="KW-1185">Reference proteome</keyword>
<gene>
    <name evidence="11" type="ORF">L207DRAFT_559895</name>
</gene>
<dbReference type="PANTHER" id="PTHR47966:SF65">
    <property type="entry name" value="ASPARTIC-TYPE ENDOPEPTIDASE"/>
    <property type="match status" value="1"/>
</dbReference>
<protein>
    <submittedName>
        <fullName evidence="11">Acid protease</fullName>
    </submittedName>
</protein>
<proteinExistence type="inferred from homology"/>
<keyword evidence="3 9" id="KW-0732">Signal</keyword>
<keyword evidence="7" id="KW-1015">Disulfide bond</keyword>
<keyword evidence="8" id="KW-1133">Transmembrane helix</keyword>
<accession>A0A2J6SBP1</accession>
<sequence length="523" mass="53494">MRIGGSLLLLWFLATAQFVEGRAPKVLSFEISRRTDVGIEEALRRRDATKSFTEVIANIGAGNGYTANVSVGTPPQPLILGIDTGSTDTWVLSNTANICVNGTVGSCAHGTFNANKSSTVETVVPGGFDATYVDKSGASGDYITDVLSVAGNEVKDMQMGLAFKSTDSQGTLGLGYATLESAKTKYPSFIDQLVAQGFINSKAFSLYLNDLSASTGNILFGGIDTAKFSGTLETLPLIPALPNGAITYYGVVLTSVNITFSATNTTTFPLTSTASDGSTVNEIGVVLDSGAMFTYLPTAAVNTIYALLNAVVSPISSSFIYVDCGLLAPPSGIMPTVSFQFTSSSGPSISVPLNELVFPLTDYAALATHISELGTLPFEDTCLLGLLSTEETGGAAILGDTFLRSAYVVYDQDSNSIGIAQTVFDATGSNVVEFGASESGFPVVSGVGSASTGSATASTSTGTGTKTGGVTTVKATGTGGVATSSTSKAAAGISRPLPLDGRRLIIAGVVGLCSLLGVGWFLG</sequence>
<evidence type="ECO:0000256" key="2">
    <source>
        <dbReference type="ARBA" id="ARBA00022670"/>
    </source>
</evidence>
<feature type="domain" description="Peptidase A1" evidence="10">
    <location>
        <begin position="65"/>
        <end position="420"/>
    </location>
</feature>
<dbReference type="CDD" id="cd05474">
    <property type="entry name" value="SAP_like"/>
    <property type="match status" value="1"/>
</dbReference>
<evidence type="ECO:0000256" key="3">
    <source>
        <dbReference type="ARBA" id="ARBA00022729"/>
    </source>
</evidence>
<evidence type="ECO:0000313" key="11">
    <source>
        <dbReference type="EMBL" id="PMD48181.1"/>
    </source>
</evidence>
<feature type="signal peptide" evidence="9">
    <location>
        <begin position="1"/>
        <end position="21"/>
    </location>
</feature>
<comment type="similarity">
    <text evidence="1">Belongs to the peptidase A1 family.</text>
</comment>
<name>A0A2J6SBP1_HYAVF</name>
<evidence type="ECO:0000256" key="7">
    <source>
        <dbReference type="PIRSR" id="PIRSR601461-2"/>
    </source>
</evidence>
<dbReference type="PROSITE" id="PS51767">
    <property type="entry name" value="PEPTIDASE_A1"/>
    <property type="match status" value="1"/>
</dbReference>
<feature type="disulfide bond" evidence="7">
    <location>
        <begin position="324"/>
        <end position="382"/>
    </location>
</feature>
<dbReference type="InterPro" id="IPR033876">
    <property type="entry name" value="SAP-like"/>
</dbReference>
<evidence type="ECO:0000256" key="5">
    <source>
        <dbReference type="ARBA" id="ARBA00022801"/>
    </source>
</evidence>
<keyword evidence="4" id="KW-0064">Aspartyl protease</keyword>
<reference evidence="11 12" key="1">
    <citation type="submission" date="2016-04" db="EMBL/GenBank/DDBJ databases">
        <title>A degradative enzymes factory behind the ericoid mycorrhizal symbiosis.</title>
        <authorList>
            <consortium name="DOE Joint Genome Institute"/>
            <person name="Martino E."/>
            <person name="Morin E."/>
            <person name="Grelet G."/>
            <person name="Kuo A."/>
            <person name="Kohler A."/>
            <person name="Daghino S."/>
            <person name="Barry K."/>
            <person name="Choi C."/>
            <person name="Cichocki N."/>
            <person name="Clum A."/>
            <person name="Copeland A."/>
            <person name="Hainaut M."/>
            <person name="Haridas S."/>
            <person name="Labutti K."/>
            <person name="Lindquist E."/>
            <person name="Lipzen A."/>
            <person name="Khouja H.-R."/>
            <person name="Murat C."/>
            <person name="Ohm R."/>
            <person name="Olson A."/>
            <person name="Spatafora J."/>
            <person name="Veneault-Fourrey C."/>
            <person name="Henrissat B."/>
            <person name="Grigoriev I."/>
            <person name="Martin F."/>
            <person name="Perotto S."/>
        </authorList>
    </citation>
    <scope>NUCLEOTIDE SEQUENCE [LARGE SCALE GENOMIC DNA]</scope>
    <source>
        <strain evidence="11 12">F</strain>
    </source>
</reference>
<evidence type="ECO:0000313" key="12">
    <source>
        <dbReference type="Proteomes" id="UP000235786"/>
    </source>
</evidence>
<feature type="chain" id="PRO_5014344863" evidence="9">
    <location>
        <begin position="22"/>
        <end position="523"/>
    </location>
</feature>
<feature type="active site" evidence="6">
    <location>
        <position position="83"/>
    </location>
</feature>
<feature type="active site" evidence="6">
    <location>
        <position position="288"/>
    </location>
</feature>
<evidence type="ECO:0000259" key="10">
    <source>
        <dbReference type="PROSITE" id="PS51767"/>
    </source>
</evidence>
<dbReference type="Pfam" id="PF00026">
    <property type="entry name" value="Asp"/>
    <property type="match status" value="1"/>
</dbReference>
<dbReference type="STRING" id="1149755.A0A2J6SBP1"/>
<evidence type="ECO:0000256" key="1">
    <source>
        <dbReference type="ARBA" id="ARBA00007447"/>
    </source>
</evidence>
<dbReference type="EMBL" id="KZ613937">
    <property type="protein sequence ID" value="PMD48181.1"/>
    <property type="molecule type" value="Genomic_DNA"/>
</dbReference>
<dbReference type="PANTHER" id="PTHR47966">
    <property type="entry name" value="BETA-SITE APP-CLEAVING ENZYME, ISOFORM A-RELATED"/>
    <property type="match status" value="1"/>
</dbReference>
<keyword evidence="2 11" id="KW-0645">Protease</keyword>
<dbReference type="Gene3D" id="2.40.70.10">
    <property type="entry name" value="Acid Proteases"/>
    <property type="match status" value="2"/>
</dbReference>
<organism evidence="11 12">
    <name type="scientific">Hyaloscypha variabilis (strain UAMH 11265 / GT02V1 / F)</name>
    <name type="common">Meliniomyces variabilis</name>
    <dbReference type="NCBI Taxonomy" id="1149755"/>
    <lineage>
        <taxon>Eukaryota</taxon>
        <taxon>Fungi</taxon>
        <taxon>Dikarya</taxon>
        <taxon>Ascomycota</taxon>
        <taxon>Pezizomycotina</taxon>
        <taxon>Leotiomycetes</taxon>
        <taxon>Helotiales</taxon>
        <taxon>Hyaloscyphaceae</taxon>
        <taxon>Hyaloscypha</taxon>
        <taxon>Hyaloscypha variabilis</taxon>
    </lineage>
</organism>